<feature type="transmembrane region" description="Helical" evidence="3">
    <location>
        <begin position="394"/>
        <end position="417"/>
    </location>
</feature>
<feature type="region of interest" description="Disordered" evidence="2">
    <location>
        <begin position="431"/>
        <end position="468"/>
    </location>
</feature>
<reference evidence="4 5" key="1">
    <citation type="journal article" date="2018" name="Mol. Biol. Evol.">
        <title>Broad Genomic Sampling Reveals a Smut Pathogenic Ancestry of the Fungal Clade Ustilaginomycotina.</title>
        <authorList>
            <person name="Kijpornyongpan T."/>
            <person name="Mondo S.J."/>
            <person name="Barry K."/>
            <person name="Sandor L."/>
            <person name="Lee J."/>
            <person name="Lipzen A."/>
            <person name="Pangilinan J."/>
            <person name="LaButti K."/>
            <person name="Hainaut M."/>
            <person name="Henrissat B."/>
            <person name="Grigoriev I.V."/>
            <person name="Spatafora J.W."/>
            <person name="Aime M.C."/>
        </authorList>
    </citation>
    <scope>NUCLEOTIDE SEQUENCE [LARGE SCALE GENOMIC DNA]</scope>
    <source>
        <strain evidence="4 5">MCA 4658</strain>
    </source>
</reference>
<evidence type="ECO:0000313" key="5">
    <source>
        <dbReference type="Proteomes" id="UP000245783"/>
    </source>
</evidence>
<dbReference type="GO" id="GO:0016791">
    <property type="term" value="F:phosphatase activity"/>
    <property type="evidence" value="ECO:0007669"/>
    <property type="project" value="TreeGrafter"/>
</dbReference>
<gene>
    <name evidence="4" type="ORF">IE81DRAFT_321499</name>
</gene>
<evidence type="ECO:0000256" key="1">
    <source>
        <dbReference type="ARBA" id="ARBA00005375"/>
    </source>
</evidence>
<dbReference type="PANTHER" id="PTHR11567">
    <property type="entry name" value="ACID PHOSPHATASE-RELATED"/>
    <property type="match status" value="1"/>
</dbReference>
<keyword evidence="3" id="KW-0812">Transmembrane</keyword>
<dbReference type="PANTHER" id="PTHR11567:SF142">
    <property type="entry name" value="PHOSPHOGLYCERATE MUTASE-LIKE PROTEIN"/>
    <property type="match status" value="1"/>
</dbReference>
<organism evidence="4 5">
    <name type="scientific">Ceraceosorus guamensis</name>
    <dbReference type="NCBI Taxonomy" id="1522189"/>
    <lineage>
        <taxon>Eukaryota</taxon>
        <taxon>Fungi</taxon>
        <taxon>Dikarya</taxon>
        <taxon>Basidiomycota</taxon>
        <taxon>Ustilaginomycotina</taxon>
        <taxon>Exobasidiomycetes</taxon>
        <taxon>Ceraceosorales</taxon>
        <taxon>Ceraceosoraceae</taxon>
        <taxon>Ceraceosorus</taxon>
    </lineage>
</organism>
<sequence length="468" mass="49958">MATVSGVLVFARHGDRQGFYQSPTTYSATKTNLTVAGYVQEYNLGTDLRNAYLNASSPSLIQGINTTVSQNAQLSAAADAGGESGPILESAAALLQGLYPPYSETITLANGNVVSWDNRAQLIPIETVEADQSPDFEGWTDCSSFEDRLADFYASDDFKKQAAIANPFFASLKGVLGPNRPAKLENAWNIFDFLNVESIHNTTLAPQIGAQNLSLAKYWADYHEAGSFTDTDKTNVGNVAGQAFLAPVLDSLHRLDNATDPLKFSLLQISYKPFLSLFKMFDLGAPLSTSVVDYASAAVFEVYSDHSIRMLFRNGSSGPFEPYALLGSDSMTMPLSDFNKAMQPYNLDTLSKWCNQCSETEAKGCATLAALNGTGGAGYASVTSTEGRHAVSPVVAGVIGAFVALAVAAALLALWLLAGGLVKKHRGANAAPIHRRDAKGQHELQDRASNASTRQEGSHTDLVKQASA</sequence>
<dbReference type="InterPro" id="IPR050645">
    <property type="entry name" value="Histidine_acid_phosphatase"/>
</dbReference>
<evidence type="ECO:0000313" key="4">
    <source>
        <dbReference type="EMBL" id="PWN44342.1"/>
    </source>
</evidence>
<evidence type="ECO:0000256" key="3">
    <source>
        <dbReference type="SAM" id="Phobius"/>
    </source>
</evidence>
<dbReference type="InParanoid" id="A0A316W3R6"/>
<keyword evidence="3" id="KW-0472">Membrane</keyword>
<feature type="compositionally biased region" description="Basic and acidic residues" evidence="2">
    <location>
        <begin position="434"/>
        <end position="446"/>
    </location>
</feature>
<dbReference type="Gene3D" id="3.40.50.1240">
    <property type="entry name" value="Phosphoglycerate mutase-like"/>
    <property type="match status" value="1"/>
</dbReference>
<keyword evidence="5" id="KW-1185">Reference proteome</keyword>
<dbReference type="STRING" id="1522189.A0A316W3R6"/>
<protein>
    <submittedName>
        <fullName evidence="4">Phosphoglycerate mutase-like protein</fullName>
    </submittedName>
</protein>
<dbReference type="SUPFAM" id="SSF53254">
    <property type="entry name" value="Phosphoglycerate mutase-like"/>
    <property type="match status" value="1"/>
</dbReference>
<accession>A0A316W3R6</accession>
<proteinExistence type="inferred from homology"/>
<dbReference type="Proteomes" id="UP000245783">
    <property type="component" value="Unassembled WGS sequence"/>
</dbReference>
<dbReference type="RefSeq" id="XP_025371502.1">
    <property type="nucleotide sequence ID" value="XM_025513358.1"/>
</dbReference>
<evidence type="ECO:0000256" key="2">
    <source>
        <dbReference type="SAM" id="MobiDB-lite"/>
    </source>
</evidence>
<dbReference type="OrthoDB" id="258392at2759"/>
<dbReference type="AlphaFoldDB" id="A0A316W3R6"/>
<dbReference type="EMBL" id="KZ819362">
    <property type="protein sequence ID" value="PWN44342.1"/>
    <property type="molecule type" value="Genomic_DNA"/>
</dbReference>
<name>A0A316W3R6_9BASI</name>
<dbReference type="Pfam" id="PF00328">
    <property type="entry name" value="His_Phos_2"/>
    <property type="match status" value="1"/>
</dbReference>
<comment type="similarity">
    <text evidence="1">Belongs to the histidine acid phosphatase family.</text>
</comment>
<dbReference type="InterPro" id="IPR029033">
    <property type="entry name" value="His_PPase_superfam"/>
</dbReference>
<keyword evidence="3" id="KW-1133">Transmembrane helix</keyword>
<dbReference type="InterPro" id="IPR000560">
    <property type="entry name" value="His_Pase_clade-2"/>
</dbReference>
<dbReference type="GeneID" id="37035228"/>